<dbReference type="SMART" id="SM00331">
    <property type="entry name" value="PP2C_SIG"/>
    <property type="match status" value="1"/>
</dbReference>
<comment type="caution">
    <text evidence="2">The sequence shown here is derived from an EMBL/GenBank/DDBJ whole genome shotgun (WGS) entry which is preliminary data.</text>
</comment>
<proteinExistence type="predicted"/>
<dbReference type="STRING" id="1547922.ISF6_0353"/>
<dbReference type="InterPro" id="IPR015655">
    <property type="entry name" value="PP2C"/>
</dbReference>
<dbReference type="SUPFAM" id="SSF81606">
    <property type="entry name" value="PP2C-like"/>
    <property type="match status" value="1"/>
</dbReference>
<keyword evidence="3" id="KW-1185">Reference proteome</keyword>
<feature type="domain" description="PPM-type phosphatase" evidence="1">
    <location>
        <begin position="1"/>
        <end position="227"/>
    </location>
</feature>
<dbReference type="PROSITE" id="PS51746">
    <property type="entry name" value="PPM_2"/>
    <property type="match status" value="1"/>
</dbReference>
<evidence type="ECO:0000313" key="3">
    <source>
        <dbReference type="Proteomes" id="UP000037660"/>
    </source>
</evidence>
<accession>A0A0K8NY63</accession>
<evidence type="ECO:0000313" key="2">
    <source>
        <dbReference type="EMBL" id="GAP34870.1"/>
    </source>
</evidence>
<dbReference type="SMART" id="SM00332">
    <property type="entry name" value="PP2Cc"/>
    <property type="match status" value="1"/>
</dbReference>
<dbReference type="InterPro" id="IPR036457">
    <property type="entry name" value="PPM-type-like_dom_sf"/>
</dbReference>
<evidence type="ECO:0000259" key="1">
    <source>
        <dbReference type="PROSITE" id="PS51746"/>
    </source>
</evidence>
<dbReference type="Proteomes" id="UP000037660">
    <property type="component" value="Unassembled WGS sequence"/>
</dbReference>
<dbReference type="PANTHER" id="PTHR47992">
    <property type="entry name" value="PROTEIN PHOSPHATASE"/>
    <property type="match status" value="1"/>
</dbReference>
<sequence length="258" mass="27675">MYGHPGLGLAVLADGMGGYAAGEVASRLAVDEIRAELESALPHLDTQSRHLTGEELKEDLRFAARRANGSILAAAKREPDYEGMGATLVIAVLTAARLFVGHLGDSRCYRFRAGRIEQLTRDHCWVDEQISAGALQIDALLDTRFKNVVTRALGIDEDVDLEVHEHATEPGDVYLLCSDGLSDMLDDAQMEQILGGTEPLAAKVDALIERANRNGGKDNVSVILLREAAPRTHWASRLVKRIQGVAGGGAGSADERGA</sequence>
<dbReference type="GO" id="GO:0004722">
    <property type="term" value="F:protein serine/threonine phosphatase activity"/>
    <property type="evidence" value="ECO:0007669"/>
    <property type="project" value="InterPro"/>
</dbReference>
<dbReference type="EMBL" id="BBYR01000011">
    <property type="protein sequence ID" value="GAP34870.1"/>
    <property type="molecule type" value="Genomic_DNA"/>
</dbReference>
<protein>
    <submittedName>
        <fullName evidence="2">Protein serine/threonine phosphatase PrpC</fullName>
    </submittedName>
</protein>
<dbReference type="Gene3D" id="3.60.40.10">
    <property type="entry name" value="PPM-type phosphatase domain"/>
    <property type="match status" value="1"/>
</dbReference>
<name>A0A0K8NY63_PISS1</name>
<dbReference type="InterPro" id="IPR001932">
    <property type="entry name" value="PPM-type_phosphatase-like_dom"/>
</dbReference>
<reference evidence="2 3" key="2">
    <citation type="journal article" date="2016" name="Science">
        <title>A bacterium that degrades and assimilates poly(ethylene terephthalate).</title>
        <authorList>
            <person name="Yoshida S."/>
            <person name="Hiraga K."/>
            <person name="Takehana T."/>
            <person name="Taniguchi I."/>
            <person name="Yamaji H."/>
            <person name="Maeda Y."/>
            <person name="Toyohara K."/>
            <person name="Miyamoto K."/>
            <person name="Kimura Y."/>
            <person name="Oda K."/>
        </authorList>
    </citation>
    <scope>NUCLEOTIDE SEQUENCE [LARGE SCALE GENOMIC DNA]</scope>
    <source>
        <strain evidence="3">NBRC 110686 / TISTR 2288 / 201-F6</strain>
    </source>
</reference>
<gene>
    <name evidence="2" type="ORF">ISF6_0353</name>
</gene>
<dbReference type="Pfam" id="PF13672">
    <property type="entry name" value="PP2C_2"/>
    <property type="match status" value="1"/>
</dbReference>
<reference evidence="3" key="1">
    <citation type="submission" date="2015-07" db="EMBL/GenBank/DDBJ databases">
        <title>Discovery of a poly(ethylene terephthalate assimilation.</title>
        <authorList>
            <person name="Yoshida S."/>
            <person name="Hiraga K."/>
            <person name="Takehana T."/>
            <person name="Taniguchi I."/>
            <person name="Yamaji H."/>
            <person name="Maeda Y."/>
            <person name="Toyohara K."/>
            <person name="Miyamoto K."/>
            <person name="Kimura Y."/>
            <person name="Oda K."/>
        </authorList>
    </citation>
    <scope>NUCLEOTIDE SEQUENCE [LARGE SCALE GENOMIC DNA]</scope>
    <source>
        <strain evidence="3">NBRC 110686 / TISTR 2288 / 201-F6</strain>
    </source>
</reference>
<dbReference type="AlphaFoldDB" id="A0A0K8NY63"/>
<dbReference type="CDD" id="cd00143">
    <property type="entry name" value="PP2Cc"/>
    <property type="match status" value="1"/>
</dbReference>
<organism evidence="2 3">
    <name type="scientific">Piscinibacter sakaiensis</name>
    <name type="common">Ideonella sakaiensis</name>
    <dbReference type="NCBI Taxonomy" id="1547922"/>
    <lineage>
        <taxon>Bacteria</taxon>
        <taxon>Pseudomonadati</taxon>
        <taxon>Pseudomonadota</taxon>
        <taxon>Betaproteobacteria</taxon>
        <taxon>Burkholderiales</taxon>
        <taxon>Sphaerotilaceae</taxon>
        <taxon>Piscinibacter</taxon>
    </lineage>
</organism>